<dbReference type="Proteomes" id="UP000295008">
    <property type="component" value="Unassembled WGS sequence"/>
</dbReference>
<evidence type="ECO:0000313" key="3">
    <source>
        <dbReference type="Proteomes" id="UP000295008"/>
    </source>
</evidence>
<dbReference type="OrthoDB" id="9760067at2"/>
<dbReference type="EMBL" id="SLUN01000036">
    <property type="protein sequence ID" value="TCL60249.1"/>
    <property type="molecule type" value="Genomic_DNA"/>
</dbReference>
<keyword evidence="3" id="KW-1185">Reference proteome</keyword>
<dbReference type="RefSeq" id="WP_132016370.1">
    <property type="nucleotide sequence ID" value="NZ_SLUN01000036.1"/>
</dbReference>
<dbReference type="AlphaFoldDB" id="A0A4R1R478"/>
<sequence length="60" mass="6758">MGRKNWLFSNTPNGARASAVYYSLIVSAKENGLVPFEYLTKVFTQAPNGARLENLLPWRV</sequence>
<dbReference type="InterPro" id="IPR039552">
    <property type="entry name" value="IS66_C"/>
</dbReference>
<proteinExistence type="predicted"/>
<organism evidence="2 3">
    <name type="scientific">Hydrogenispora ethanolica</name>
    <dbReference type="NCBI Taxonomy" id="1082276"/>
    <lineage>
        <taxon>Bacteria</taxon>
        <taxon>Bacillati</taxon>
        <taxon>Bacillota</taxon>
        <taxon>Hydrogenispora</taxon>
    </lineage>
</organism>
<gene>
    <name evidence="2" type="ORF">EDC14_10361</name>
</gene>
<dbReference type="Pfam" id="PF13817">
    <property type="entry name" value="DDE_Tnp_IS66_C"/>
    <property type="match status" value="1"/>
</dbReference>
<evidence type="ECO:0000313" key="2">
    <source>
        <dbReference type="EMBL" id="TCL60249.1"/>
    </source>
</evidence>
<name>A0A4R1R478_HYDET</name>
<reference evidence="2 3" key="1">
    <citation type="submission" date="2019-03" db="EMBL/GenBank/DDBJ databases">
        <title>Genomic Encyclopedia of Type Strains, Phase IV (KMG-IV): sequencing the most valuable type-strain genomes for metagenomic binning, comparative biology and taxonomic classification.</title>
        <authorList>
            <person name="Goeker M."/>
        </authorList>
    </citation>
    <scope>NUCLEOTIDE SEQUENCE [LARGE SCALE GENOMIC DNA]</scope>
    <source>
        <strain evidence="2 3">LX-B</strain>
    </source>
</reference>
<accession>A0A4R1R478</accession>
<protein>
    <submittedName>
        <fullName evidence="2">Transposase IS66-like protein</fullName>
    </submittedName>
</protein>
<feature type="domain" description="Transposase IS66 C-terminal" evidence="1">
    <location>
        <begin position="23"/>
        <end position="58"/>
    </location>
</feature>
<evidence type="ECO:0000259" key="1">
    <source>
        <dbReference type="Pfam" id="PF13817"/>
    </source>
</evidence>
<comment type="caution">
    <text evidence="2">The sequence shown here is derived from an EMBL/GenBank/DDBJ whole genome shotgun (WGS) entry which is preliminary data.</text>
</comment>